<keyword evidence="3" id="KW-1185">Reference proteome</keyword>
<sequence length="40" mass="4500">MKQADELFKSMLLVALQSRRNSGASTSDTERCPGEPHDRH</sequence>
<organism evidence="2 3">
    <name type="scientific">Paraburkholderia sediminicola</name>
    <dbReference type="NCBI Taxonomy" id="458836"/>
    <lineage>
        <taxon>Bacteria</taxon>
        <taxon>Pseudomonadati</taxon>
        <taxon>Pseudomonadota</taxon>
        <taxon>Betaproteobacteria</taxon>
        <taxon>Burkholderiales</taxon>
        <taxon>Burkholderiaceae</taxon>
        <taxon>Paraburkholderia</taxon>
    </lineage>
</organism>
<reference evidence="2 3" key="1">
    <citation type="submission" date="2020-04" db="EMBL/GenBank/DDBJ databases">
        <authorList>
            <person name="De Canck E."/>
        </authorList>
    </citation>
    <scope>NUCLEOTIDE SEQUENCE [LARGE SCALE GENOMIC DNA]</scope>
    <source>
        <strain evidence="2 3">LMG 24238</strain>
    </source>
</reference>
<dbReference type="EMBL" id="CADIKC010000004">
    <property type="protein sequence ID" value="CAB3694574.1"/>
    <property type="molecule type" value="Genomic_DNA"/>
</dbReference>
<proteinExistence type="predicted"/>
<name>A0A6J5B8H0_9BURK</name>
<gene>
    <name evidence="2" type="ORF">LMG24238_03293</name>
</gene>
<evidence type="ECO:0000313" key="2">
    <source>
        <dbReference type="EMBL" id="CAB3694574.1"/>
    </source>
</evidence>
<protein>
    <submittedName>
        <fullName evidence="2">Uncharacterized protein</fullName>
    </submittedName>
</protein>
<feature type="compositionally biased region" description="Basic and acidic residues" evidence="1">
    <location>
        <begin position="28"/>
        <end position="40"/>
    </location>
</feature>
<dbReference type="AlphaFoldDB" id="A0A6J5B8H0"/>
<accession>A0A6J5B8H0</accession>
<evidence type="ECO:0000256" key="1">
    <source>
        <dbReference type="SAM" id="MobiDB-lite"/>
    </source>
</evidence>
<evidence type="ECO:0000313" key="3">
    <source>
        <dbReference type="Proteomes" id="UP000494255"/>
    </source>
</evidence>
<feature type="region of interest" description="Disordered" evidence="1">
    <location>
        <begin position="18"/>
        <end position="40"/>
    </location>
</feature>
<feature type="compositionally biased region" description="Polar residues" evidence="1">
    <location>
        <begin position="18"/>
        <end position="27"/>
    </location>
</feature>
<dbReference type="Proteomes" id="UP000494255">
    <property type="component" value="Unassembled WGS sequence"/>
</dbReference>